<dbReference type="PANTHER" id="PTHR46409:SF1">
    <property type="entry name" value="HTH PSQ-TYPE DOMAIN-CONTAINING PROTEIN"/>
    <property type="match status" value="1"/>
</dbReference>
<name>A0AAN7QA48_9COLE</name>
<protein>
    <submittedName>
        <fullName evidence="1">Uncharacterized protein</fullName>
    </submittedName>
</protein>
<dbReference type="EMBL" id="JARPUR010000001">
    <property type="protein sequence ID" value="KAK4884825.1"/>
    <property type="molecule type" value="Genomic_DNA"/>
</dbReference>
<dbReference type="AlphaFoldDB" id="A0AAN7QA48"/>
<dbReference type="PANTHER" id="PTHR46409">
    <property type="entry name" value="HTH PSQ-TYPE DOMAIN-CONTAINING PROTEIN"/>
    <property type="match status" value="1"/>
</dbReference>
<sequence length="94" mass="10612">MLPNISNVKDLSSDQRYLYDITSAVISVESGGDDEVLFLRLPCHTQAVERAVKTVTEASMQLCHKTAREALIKNKIISRTLMPKFESKKDFKVI</sequence>
<proteinExistence type="predicted"/>
<reference evidence="2" key="1">
    <citation type="submission" date="2023-01" db="EMBL/GenBank/DDBJ databases">
        <title>Key to firefly adult light organ development and bioluminescence: homeobox transcription factors regulate luciferase expression and transportation to peroxisome.</title>
        <authorList>
            <person name="Fu X."/>
        </authorList>
    </citation>
    <scope>NUCLEOTIDE SEQUENCE [LARGE SCALE GENOMIC DNA]</scope>
</reference>
<accession>A0AAN7QA48</accession>
<comment type="caution">
    <text evidence="1">The sequence shown here is derived from an EMBL/GenBank/DDBJ whole genome shotgun (WGS) entry which is preliminary data.</text>
</comment>
<gene>
    <name evidence="1" type="ORF">RN001_001096</name>
</gene>
<keyword evidence="2" id="KW-1185">Reference proteome</keyword>
<organism evidence="1 2">
    <name type="scientific">Aquatica leii</name>
    <dbReference type="NCBI Taxonomy" id="1421715"/>
    <lineage>
        <taxon>Eukaryota</taxon>
        <taxon>Metazoa</taxon>
        <taxon>Ecdysozoa</taxon>
        <taxon>Arthropoda</taxon>
        <taxon>Hexapoda</taxon>
        <taxon>Insecta</taxon>
        <taxon>Pterygota</taxon>
        <taxon>Neoptera</taxon>
        <taxon>Endopterygota</taxon>
        <taxon>Coleoptera</taxon>
        <taxon>Polyphaga</taxon>
        <taxon>Elateriformia</taxon>
        <taxon>Elateroidea</taxon>
        <taxon>Lampyridae</taxon>
        <taxon>Luciolinae</taxon>
        <taxon>Aquatica</taxon>
    </lineage>
</organism>
<evidence type="ECO:0000313" key="1">
    <source>
        <dbReference type="EMBL" id="KAK4884825.1"/>
    </source>
</evidence>
<evidence type="ECO:0000313" key="2">
    <source>
        <dbReference type="Proteomes" id="UP001353858"/>
    </source>
</evidence>
<dbReference type="Proteomes" id="UP001353858">
    <property type="component" value="Unassembled WGS sequence"/>
</dbReference>